<dbReference type="PROSITE" id="PS50114">
    <property type="entry name" value="GATA_ZN_FINGER_2"/>
    <property type="match status" value="1"/>
</dbReference>
<evidence type="ECO:0000256" key="6">
    <source>
        <dbReference type="ARBA" id="ARBA00022833"/>
    </source>
</evidence>
<evidence type="ECO:0000256" key="1">
    <source>
        <dbReference type="ARBA" id="ARBA00002206"/>
    </source>
</evidence>
<dbReference type="AlphaFoldDB" id="A0A2N9GCC9"/>
<dbReference type="InterPro" id="IPR010402">
    <property type="entry name" value="CCT_domain"/>
</dbReference>
<dbReference type="GO" id="GO:0043565">
    <property type="term" value="F:sequence-specific DNA binding"/>
    <property type="evidence" value="ECO:0007669"/>
    <property type="project" value="InterPro"/>
</dbReference>
<sequence length="406" mass="44704">MYAHAQSMNMTNQIGAVSVADDDDGSCGGVESIDNPHIRFEAHSIDDSGAVVGGVVEDITADAVYAHNGGVSSEMAIQRHDDTSQLTLSFRGQVYVFDSVTPDKVQAVLLLLGGCELSSGPQSEMLGQNQRGGVMDYPIKCSQPHRAASLSRFRQKRKERCFDKKVRYSVRQEVALRYIPSRDGPDRMRQRLNGIDKFDVCSCYEALRGFNDVTFPWKSTWCSKAPKRVAFFAWTAAWEKILTCDNLMRRRITMLPCAFYGCCGDGGIIKPLKMWKLRCLAERNKGQFTSSKKSEGGFDWNAAQESGQDDSPPETSCTHCGISSKATPMMRRGPSGPRSLCNACGLFWANRGTLRDLSKKIQDHSLAPAEQVEGEANDSDCGTSIHTNNNLVNFSNGDNSALIAEH</sequence>
<evidence type="ECO:0000259" key="16">
    <source>
        <dbReference type="PROSITE" id="PS51017"/>
    </source>
</evidence>
<evidence type="ECO:0000256" key="7">
    <source>
        <dbReference type="ARBA" id="ARBA00023015"/>
    </source>
</evidence>
<comment type="similarity">
    <text evidence="3">Belongs to the type IV zinc-finger family. Class C subfamily.</text>
</comment>
<evidence type="ECO:0000256" key="8">
    <source>
        <dbReference type="ARBA" id="ARBA00023125"/>
    </source>
</evidence>
<dbReference type="PROSITE" id="PS00344">
    <property type="entry name" value="GATA_ZN_FINGER_1"/>
    <property type="match status" value="1"/>
</dbReference>
<dbReference type="Pfam" id="PF06200">
    <property type="entry name" value="tify"/>
    <property type="match status" value="1"/>
</dbReference>
<dbReference type="SMART" id="SM00401">
    <property type="entry name" value="ZnF_GATA"/>
    <property type="match status" value="1"/>
</dbReference>
<evidence type="ECO:0000256" key="11">
    <source>
        <dbReference type="ARBA" id="ARBA00023242"/>
    </source>
</evidence>
<dbReference type="Pfam" id="PF06203">
    <property type="entry name" value="CCT"/>
    <property type="match status" value="1"/>
</dbReference>
<dbReference type="InterPro" id="IPR010399">
    <property type="entry name" value="Tify_dom"/>
</dbReference>
<dbReference type="SMART" id="SM00979">
    <property type="entry name" value="TIFY"/>
    <property type="match status" value="1"/>
</dbReference>
<keyword evidence="7" id="KW-0805">Transcription regulation</keyword>
<evidence type="ECO:0000256" key="5">
    <source>
        <dbReference type="ARBA" id="ARBA00022771"/>
    </source>
</evidence>
<evidence type="ECO:0000256" key="2">
    <source>
        <dbReference type="ARBA" id="ARBA00004123"/>
    </source>
</evidence>
<evidence type="ECO:0000256" key="12">
    <source>
        <dbReference type="PROSITE-ProRule" id="PRU00094"/>
    </source>
</evidence>
<evidence type="ECO:0000256" key="4">
    <source>
        <dbReference type="ARBA" id="ARBA00022723"/>
    </source>
</evidence>
<feature type="domain" description="GATA-type" evidence="15">
    <location>
        <begin position="311"/>
        <end position="360"/>
    </location>
</feature>
<evidence type="ECO:0000256" key="10">
    <source>
        <dbReference type="ARBA" id="ARBA00023163"/>
    </source>
</evidence>
<organism evidence="18">
    <name type="scientific">Fagus sylvatica</name>
    <name type="common">Beechnut</name>
    <dbReference type="NCBI Taxonomy" id="28930"/>
    <lineage>
        <taxon>Eukaryota</taxon>
        <taxon>Viridiplantae</taxon>
        <taxon>Streptophyta</taxon>
        <taxon>Embryophyta</taxon>
        <taxon>Tracheophyta</taxon>
        <taxon>Spermatophyta</taxon>
        <taxon>Magnoliopsida</taxon>
        <taxon>eudicotyledons</taxon>
        <taxon>Gunneridae</taxon>
        <taxon>Pentapetalae</taxon>
        <taxon>rosids</taxon>
        <taxon>fabids</taxon>
        <taxon>Fagales</taxon>
        <taxon>Fagaceae</taxon>
        <taxon>Fagus</taxon>
    </lineage>
</organism>
<keyword evidence="6" id="KW-0862">Zinc</keyword>
<evidence type="ECO:0000256" key="13">
    <source>
        <dbReference type="PROSITE-ProRule" id="PRU00357"/>
    </source>
</evidence>
<keyword evidence="8" id="KW-0238">DNA-binding</keyword>
<comment type="subcellular location">
    <subcellularLocation>
        <location evidence="2 13">Nucleus</location>
    </subcellularLocation>
</comment>
<dbReference type="PANTHER" id="PTHR46125">
    <property type="entry name" value="GATA TRANSCRIPTION FACTOR 28"/>
    <property type="match status" value="1"/>
</dbReference>
<dbReference type="InterPro" id="IPR000679">
    <property type="entry name" value="Znf_GATA"/>
</dbReference>
<evidence type="ECO:0000256" key="3">
    <source>
        <dbReference type="ARBA" id="ARBA00007722"/>
    </source>
</evidence>
<feature type="domain" description="CCT" evidence="16">
    <location>
        <begin position="146"/>
        <end position="188"/>
    </location>
</feature>
<evidence type="ECO:0000313" key="18">
    <source>
        <dbReference type="EMBL" id="SPC97213.1"/>
    </source>
</evidence>
<dbReference type="InterPro" id="IPR045280">
    <property type="entry name" value="TIFY-like"/>
</dbReference>
<evidence type="ECO:0008006" key="19">
    <source>
        <dbReference type="Google" id="ProtNLM"/>
    </source>
</evidence>
<dbReference type="EMBL" id="OIVN01001746">
    <property type="protein sequence ID" value="SPC97213.1"/>
    <property type="molecule type" value="Genomic_DNA"/>
</dbReference>
<name>A0A2N9GCC9_FAGSY</name>
<keyword evidence="9" id="KW-0010">Activator</keyword>
<feature type="domain" description="Tify" evidence="17">
    <location>
        <begin position="79"/>
        <end position="114"/>
    </location>
</feature>
<dbReference type="GO" id="GO:0008270">
    <property type="term" value="F:zinc ion binding"/>
    <property type="evidence" value="ECO:0007669"/>
    <property type="project" value="UniProtKB-KW"/>
</dbReference>
<dbReference type="PROSITE" id="PS51017">
    <property type="entry name" value="CCT"/>
    <property type="match status" value="1"/>
</dbReference>
<keyword evidence="11 13" id="KW-0539">Nucleus</keyword>
<dbReference type="PANTHER" id="PTHR46125:SF20">
    <property type="entry name" value="GATA TRANSCRIPTION FACTOR 25"/>
    <property type="match status" value="1"/>
</dbReference>
<reference evidence="18" key="1">
    <citation type="submission" date="2018-02" db="EMBL/GenBank/DDBJ databases">
        <authorList>
            <person name="Cohen D.B."/>
            <person name="Kent A.D."/>
        </authorList>
    </citation>
    <scope>NUCLEOTIDE SEQUENCE</scope>
</reference>
<evidence type="ECO:0000256" key="14">
    <source>
        <dbReference type="SAM" id="MobiDB-lite"/>
    </source>
</evidence>
<feature type="region of interest" description="Disordered" evidence="14">
    <location>
        <begin position="288"/>
        <end position="317"/>
    </location>
</feature>
<accession>A0A2N9GCC9</accession>
<dbReference type="GO" id="GO:0006355">
    <property type="term" value="P:regulation of DNA-templated transcription"/>
    <property type="evidence" value="ECO:0007669"/>
    <property type="project" value="InterPro"/>
</dbReference>
<evidence type="ECO:0000256" key="9">
    <source>
        <dbReference type="ARBA" id="ARBA00023159"/>
    </source>
</evidence>
<dbReference type="Gene3D" id="3.30.50.10">
    <property type="entry name" value="Erythroid Transcription Factor GATA-1, subunit A"/>
    <property type="match status" value="1"/>
</dbReference>
<gene>
    <name evidence="18" type="ORF">FSB_LOCUS25095</name>
</gene>
<dbReference type="GO" id="GO:0005634">
    <property type="term" value="C:nucleus"/>
    <property type="evidence" value="ECO:0007669"/>
    <property type="project" value="UniProtKB-SubCell"/>
</dbReference>
<evidence type="ECO:0000259" key="17">
    <source>
        <dbReference type="PROSITE" id="PS51320"/>
    </source>
</evidence>
<keyword evidence="5 12" id="KW-0863">Zinc-finger</keyword>
<comment type="function">
    <text evidence="1">Transcriptional activator that specifically binds 5'-GATA-3' or 5'-GAT-3' motifs within gene promoters.</text>
</comment>
<dbReference type="InterPro" id="IPR013088">
    <property type="entry name" value="Znf_NHR/GATA"/>
</dbReference>
<proteinExistence type="inferred from homology"/>
<dbReference type="SUPFAM" id="SSF57716">
    <property type="entry name" value="Glucocorticoid receptor-like (DNA-binding domain)"/>
    <property type="match status" value="1"/>
</dbReference>
<dbReference type="Pfam" id="PF00320">
    <property type="entry name" value="GATA"/>
    <property type="match status" value="1"/>
</dbReference>
<dbReference type="InterPro" id="IPR026960">
    <property type="entry name" value="RVT-Znf"/>
</dbReference>
<keyword evidence="4" id="KW-0479">Metal-binding</keyword>
<evidence type="ECO:0000259" key="15">
    <source>
        <dbReference type="PROSITE" id="PS50114"/>
    </source>
</evidence>
<protein>
    <recommendedName>
        <fullName evidence="19">GATA-type domain-containing protein</fullName>
    </recommendedName>
</protein>
<dbReference type="PROSITE" id="PS51320">
    <property type="entry name" value="TIFY"/>
    <property type="match status" value="1"/>
</dbReference>
<keyword evidence="10" id="KW-0804">Transcription</keyword>
<dbReference type="Pfam" id="PF13966">
    <property type="entry name" value="zf-RVT"/>
    <property type="match status" value="1"/>
</dbReference>
<dbReference type="CDD" id="cd00202">
    <property type="entry name" value="ZnF_GATA"/>
    <property type="match status" value="1"/>
</dbReference>